<dbReference type="InterPro" id="IPR056998">
    <property type="entry name" value="Asd-4/GZF3_helical"/>
</dbReference>
<feature type="compositionally biased region" description="Polar residues" evidence="7">
    <location>
        <begin position="123"/>
        <end position="134"/>
    </location>
</feature>
<feature type="compositionally biased region" description="Low complexity" evidence="7">
    <location>
        <begin position="264"/>
        <end position="284"/>
    </location>
</feature>
<evidence type="ECO:0000256" key="7">
    <source>
        <dbReference type="SAM" id="MobiDB-lite"/>
    </source>
</evidence>
<feature type="compositionally biased region" description="Low complexity" evidence="7">
    <location>
        <begin position="336"/>
        <end position="345"/>
    </location>
</feature>
<sequence>MLSFAVPNVQQHFRPAIPSNFTESTIPQQTQPSFDRGSVQSHDSLAPAVRGTHQPPQYHQLYRTVSGGAGSDVASSPALSALASLAASVPTAEVGSGTSSTRSSTPNSAMNGSQYAPAATAGGQPNQQSGPPVCQNCGTSTTPLWRRDESGSVLCNACGLFLKLHGRPRPISLKTDVIKSRNRVKASQTRRRELGEGDGINGLSAPLPPPQSNGGLAAAHPDVASGNSHNNSNGLHHLNFTDGLSAPLPPRGTSPTDISRSNTPSHLSSRNHHSSNNNNTTNPNIAPQHIFDTVSLTVAPDYPPTSAYIHRQPSPSSLSLNGHTSSSHQHQHQHQQPHPLETPPQTYDALLAQNSHLRTRVSELEVINGLFRGRVGELEASEQEARRAERRGEEEIRRLRAELEAAVEGRAEEARRRIEELEGGEDGPRRKRVRVEEEEEEGRRKRVRVEEERRMDDEYPDRGKIFVEDELGAVWVGLARERGGKSNYMMP</sequence>
<feature type="region of interest" description="Disordered" evidence="7">
    <location>
        <begin position="304"/>
        <end position="345"/>
    </location>
</feature>
<dbReference type="SUPFAM" id="SSF57716">
    <property type="entry name" value="Glucocorticoid receptor-like (DNA-binding domain)"/>
    <property type="match status" value="1"/>
</dbReference>
<evidence type="ECO:0000256" key="3">
    <source>
        <dbReference type="ARBA" id="ARBA00022771"/>
    </source>
</evidence>
<dbReference type="InterPro" id="IPR013088">
    <property type="entry name" value="Znf_NHR/GATA"/>
</dbReference>
<comment type="subcellular location">
    <subcellularLocation>
        <location evidence="1">Nucleus</location>
    </subcellularLocation>
</comment>
<dbReference type="Gene3D" id="3.30.50.10">
    <property type="entry name" value="Erythroid Transcription Factor GATA-1, subunit A"/>
    <property type="match status" value="1"/>
</dbReference>
<evidence type="ECO:0000256" key="1">
    <source>
        <dbReference type="ARBA" id="ARBA00004123"/>
    </source>
</evidence>
<evidence type="ECO:0000256" key="4">
    <source>
        <dbReference type="ARBA" id="ARBA00022833"/>
    </source>
</evidence>
<feature type="compositionally biased region" description="Low complexity" evidence="7">
    <location>
        <begin position="314"/>
        <end position="328"/>
    </location>
</feature>
<accession>A0ABR0KXX9</accession>
<dbReference type="EMBL" id="JAVRRR010000814">
    <property type="protein sequence ID" value="KAK5140385.1"/>
    <property type="molecule type" value="Genomic_DNA"/>
</dbReference>
<dbReference type="PANTHER" id="PTHR10071:SF338">
    <property type="entry name" value="GATA-TYPE DOMAIN-CONTAINING PROTEIN"/>
    <property type="match status" value="1"/>
</dbReference>
<dbReference type="PANTHER" id="PTHR10071">
    <property type="entry name" value="TRANSCRIPTION FACTOR GATA FAMILY MEMBER"/>
    <property type="match status" value="1"/>
</dbReference>
<feature type="region of interest" description="Disordered" evidence="7">
    <location>
        <begin position="90"/>
        <end position="134"/>
    </location>
</feature>
<feature type="region of interest" description="Disordered" evidence="7">
    <location>
        <begin position="19"/>
        <end position="41"/>
    </location>
</feature>
<dbReference type="PROSITE" id="PS00344">
    <property type="entry name" value="GATA_ZN_FINGER_1"/>
    <property type="match status" value="1"/>
</dbReference>
<dbReference type="InterPro" id="IPR039355">
    <property type="entry name" value="Transcription_factor_GATA"/>
</dbReference>
<evidence type="ECO:0000256" key="2">
    <source>
        <dbReference type="ARBA" id="ARBA00022723"/>
    </source>
</evidence>
<comment type="caution">
    <text evidence="9">The sequence shown here is derived from an EMBL/GenBank/DDBJ whole genome shotgun (WGS) entry which is preliminary data.</text>
</comment>
<feature type="compositionally biased region" description="Low complexity" evidence="7">
    <location>
        <begin position="225"/>
        <end position="238"/>
    </location>
</feature>
<protein>
    <submittedName>
        <fullName evidence="9">GATA zinc finger protein 3</fullName>
    </submittedName>
</protein>
<dbReference type="Proteomes" id="UP001308179">
    <property type="component" value="Unassembled WGS sequence"/>
</dbReference>
<dbReference type="Pfam" id="PF25026">
    <property type="entry name" value="Asd-4"/>
    <property type="match status" value="1"/>
</dbReference>
<keyword evidence="4" id="KW-0862">Zinc</keyword>
<feature type="compositionally biased region" description="Low complexity" evidence="7">
    <location>
        <begin position="95"/>
        <end position="105"/>
    </location>
</feature>
<dbReference type="CDD" id="cd00202">
    <property type="entry name" value="ZnF_GATA"/>
    <property type="match status" value="1"/>
</dbReference>
<dbReference type="Pfam" id="PF00320">
    <property type="entry name" value="GATA"/>
    <property type="match status" value="1"/>
</dbReference>
<name>A0ABR0KXX9_9PEZI</name>
<keyword evidence="3 6" id="KW-0863">Zinc-finger</keyword>
<keyword evidence="2" id="KW-0479">Metal-binding</keyword>
<evidence type="ECO:0000313" key="10">
    <source>
        <dbReference type="Proteomes" id="UP001308179"/>
    </source>
</evidence>
<dbReference type="PRINTS" id="PR00619">
    <property type="entry name" value="GATAZNFINGER"/>
</dbReference>
<reference evidence="9 10" key="1">
    <citation type="submission" date="2023-08" db="EMBL/GenBank/DDBJ databases">
        <title>Black Yeasts Isolated from many extreme environments.</title>
        <authorList>
            <person name="Coleine C."/>
            <person name="Stajich J.E."/>
            <person name="Selbmann L."/>
        </authorList>
    </citation>
    <scope>NUCLEOTIDE SEQUENCE [LARGE SCALE GENOMIC DNA]</scope>
    <source>
        <strain evidence="9 10">CCFEE 5386</strain>
    </source>
</reference>
<feature type="compositionally biased region" description="Polar residues" evidence="7">
    <location>
        <begin position="253"/>
        <end position="263"/>
    </location>
</feature>
<proteinExistence type="predicted"/>
<evidence type="ECO:0000256" key="6">
    <source>
        <dbReference type="PROSITE-ProRule" id="PRU00094"/>
    </source>
</evidence>
<evidence type="ECO:0000259" key="8">
    <source>
        <dbReference type="PROSITE" id="PS50114"/>
    </source>
</evidence>
<dbReference type="SMART" id="SM00401">
    <property type="entry name" value="ZnF_GATA"/>
    <property type="match status" value="1"/>
</dbReference>
<feature type="domain" description="GATA-type" evidence="8">
    <location>
        <begin position="134"/>
        <end position="181"/>
    </location>
</feature>
<dbReference type="PROSITE" id="PS50114">
    <property type="entry name" value="GATA_ZN_FINGER_2"/>
    <property type="match status" value="1"/>
</dbReference>
<organism evidence="9 10">
    <name type="scientific">Rachicladosporium monterosium</name>
    <dbReference type="NCBI Taxonomy" id="1507873"/>
    <lineage>
        <taxon>Eukaryota</taxon>
        <taxon>Fungi</taxon>
        <taxon>Dikarya</taxon>
        <taxon>Ascomycota</taxon>
        <taxon>Pezizomycotina</taxon>
        <taxon>Dothideomycetes</taxon>
        <taxon>Dothideomycetidae</taxon>
        <taxon>Cladosporiales</taxon>
        <taxon>Cladosporiaceae</taxon>
        <taxon>Rachicladosporium</taxon>
    </lineage>
</organism>
<evidence type="ECO:0000313" key="9">
    <source>
        <dbReference type="EMBL" id="KAK5140385.1"/>
    </source>
</evidence>
<keyword evidence="10" id="KW-1185">Reference proteome</keyword>
<evidence type="ECO:0000256" key="5">
    <source>
        <dbReference type="ARBA" id="ARBA00023242"/>
    </source>
</evidence>
<keyword evidence="5" id="KW-0539">Nucleus</keyword>
<feature type="region of interest" description="Disordered" evidence="7">
    <location>
        <begin position="422"/>
        <end position="453"/>
    </location>
</feature>
<dbReference type="InterPro" id="IPR000679">
    <property type="entry name" value="Znf_GATA"/>
</dbReference>
<feature type="region of interest" description="Disordered" evidence="7">
    <location>
        <begin position="180"/>
        <end position="286"/>
    </location>
</feature>
<gene>
    <name evidence="9" type="primary">GZF3</name>
    <name evidence="9" type="ORF">LTR32_006797</name>
</gene>